<sequence>MLLCCKIKLCCFFLGRMLLLFHELLSFSILENKEYERMNVCVVERELTYTKRINKRWKLVLALRLYSHALLLCSSSSEYNSKIFQRLSLQHYLHSPSSSPN</sequence>
<accession>A0A078FK97</accession>
<evidence type="ECO:0000313" key="2">
    <source>
        <dbReference type="EMBL" id="CDY13394.1"/>
    </source>
</evidence>
<dbReference type="EMBL" id="LK032035">
    <property type="protein sequence ID" value="CDY13394.1"/>
    <property type="molecule type" value="Genomic_DNA"/>
</dbReference>
<proteinExistence type="predicted"/>
<name>A0A078FK97_BRANA</name>
<dbReference type="AlphaFoldDB" id="A0A078FK97"/>
<dbReference type="Proteomes" id="UP000028999">
    <property type="component" value="Unassembled WGS sequence"/>
</dbReference>
<dbReference type="PaxDb" id="3708-A0A078FK97"/>
<keyword evidence="3" id="KW-1185">Reference proteome</keyword>
<evidence type="ECO:0000313" key="3">
    <source>
        <dbReference type="Proteomes" id="UP000028999"/>
    </source>
</evidence>
<evidence type="ECO:0000256" key="1">
    <source>
        <dbReference type="SAM" id="SignalP"/>
    </source>
</evidence>
<dbReference type="Gramene" id="CDY13394">
    <property type="protein sequence ID" value="CDY13394"/>
    <property type="gene ID" value="GSBRNA2T00077660001"/>
</dbReference>
<feature type="signal peptide" evidence="1">
    <location>
        <begin position="1"/>
        <end position="26"/>
    </location>
</feature>
<gene>
    <name evidence="2" type="primary">BnaA03g51120D</name>
    <name evidence="2" type="ORF">GSBRNA2T00077660001</name>
</gene>
<keyword evidence="1" id="KW-0732">Signal</keyword>
<reference evidence="2 3" key="1">
    <citation type="journal article" date="2014" name="Science">
        <title>Plant genetics. Early allopolyploid evolution in the post-Neolithic Brassica napus oilseed genome.</title>
        <authorList>
            <person name="Chalhoub B."/>
            <person name="Denoeud F."/>
            <person name="Liu S."/>
            <person name="Parkin I.A."/>
            <person name="Tang H."/>
            <person name="Wang X."/>
            <person name="Chiquet J."/>
            <person name="Belcram H."/>
            <person name="Tong C."/>
            <person name="Samans B."/>
            <person name="Correa M."/>
            <person name="Da Silva C."/>
            <person name="Just J."/>
            <person name="Falentin C."/>
            <person name="Koh C.S."/>
            <person name="Le Clainche I."/>
            <person name="Bernard M."/>
            <person name="Bento P."/>
            <person name="Noel B."/>
            <person name="Labadie K."/>
            <person name="Alberti A."/>
            <person name="Charles M."/>
            <person name="Arnaud D."/>
            <person name="Guo H."/>
            <person name="Daviaud C."/>
            <person name="Alamery S."/>
            <person name="Jabbari K."/>
            <person name="Zhao M."/>
            <person name="Edger P.P."/>
            <person name="Chelaifa H."/>
            <person name="Tack D."/>
            <person name="Lassalle G."/>
            <person name="Mestiri I."/>
            <person name="Schnel N."/>
            <person name="Le Paslier M.C."/>
            <person name="Fan G."/>
            <person name="Renault V."/>
            <person name="Bayer P.E."/>
            <person name="Golicz A.A."/>
            <person name="Manoli S."/>
            <person name="Lee T.H."/>
            <person name="Thi V.H."/>
            <person name="Chalabi S."/>
            <person name="Hu Q."/>
            <person name="Fan C."/>
            <person name="Tollenaere R."/>
            <person name="Lu Y."/>
            <person name="Battail C."/>
            <person name="Shen J."/>
            <person name="Sidebottom C.H."/>
            <person name="Wang X."/>
            <person name="Canaguier A."/>
            <person name="Chauveau A."/>
            <person name="Berard A."/>
            <person name="Deniot G."/>
            <person name="Guan M."/>
            <person name="Liu Z."/>
            <person name="Sun F."/>
            <person name="Lim Y.P."/>
            <person name="Lyons E."/>
            <person name="Town C.D."/>
            <person name="Bancroft I."/>
            <person name="Wang X."/>
            <person name="Meng J."/>
            <person name="Ma J."/>
            <person name="Pires J.C."/>
            <person name="King G.J."/>
            <person name="Brunel D."/>
            <person name="Delourme R."/>
            <person name="Renard M."/>
            <person name="Aury J.M."/>
            <person name="Adams K.L."/>
            <person name="Batley J."/>
            <person name="Snowdon R.J."/>
            <person name="Tost J."/>
            <person name="Edwards D."/>
            <person name="Zhou Y."/>
            <person name="Hua W."/>
            <person name="Sharpe A.G."/>
            <person name="Paterson A.H."/>
            <person name="Guan C."/>
            <person name="Wincker P."/>
        </authorList>
    </citation>
    <scope>NUCLEOTIDE SEQUENCE [LARGE SCALE GENOMIC DNA]</scope>
    <source>
        <strain evidence="3">cv. Darmor-bzh</strain>
    </source>
</reference>
<feature type="chain" id="PRO_5001734821" evidence="1">
    <location>
        <begin position="27"/>
        <end position="101"/>
    </location>
</feature>
<protein>
    <submittedName>
        <fullName evidence="2">BnaA03g51120D protein</fullName>
    </submittedName>
</protein>
<organism evidence="2 3">
    <name type="scientific">Brassica napus</name>
    <name type="common">Rape</name>
    <dbReference type="NCBI Taxonomy" id="3708"/>
    <lineage>
        <taxon>Eukaryota</taxon>
        <taxon>Viridiplantae</taxon>
        <taxon>Streptophyta</taxon>
        <taxon>Embryophyta</taxon>
        <taxon>Tracheophyta</taxon>
        <taxon>Spermatophyta</taxon>
        <taxon>Magnoliopsida</taxon>
        <taxon>eudicotyledons</taxon>
        <taxon>Gunneridae</taxon>
        <taxon>Pentapetalae</taxon>
        <taxon>rosids</taxon>
        <taxon>malvids</taxon>
        <taxon>Brassicales</taxon>
        <taxon>Brassicaceae</taxon>
        <taxon>Brassiceae</taxon>
        <taxon>Brassica</taxon>
    </lineage>
</organism>